<evidence type="ECO:0000313" key="1">
    <source>
        <dbReference type="EMBL" id="ATL88816.1"/>
    </source>
</evidence>
<dbReference type="EMBL" id="CP023819">
    <property type="protein sequence ID" value="ATL88816.1"/>
    <property type="molecule type" value="Genomic_DNA"/>
</dbReference>
<evidence type="ECO:0000313" key="2">
    <source>
        <dbReference type="Proteomes" id="UP000223709"/>
    </source>
</evidence>
<accession>A0A291T6P5</accession>
<sequence>MKLESNRRVAACAAGFALPRYAELPTVGLYLDQSVQFVNGCFRTFQGVELTASMVSNYVKKGIISHPIKKKYTRDQLACLIYIVVSKNVLSMENIDSLFKMQQAHYTSAQAYDTFCDELENYLPYVFGLTKSFSELEPDVDDARKLLRSTIISAVNKIYLDCVFTDLRQEQALWPDILPDLA</sequence>
<dbReference type="Pfam" id="PF08876">
    <property type="entry name" value="DUF1836"/>
    <property type="match status" value="1"/>
</dbReference>
<dbReference type="RefSeq" id="WP_098922126.1">
    <property type="nucleotide sequence ID" value="NZ_CABVEJ010000001.1"/>
</dbReference>
<dbReference type="AlphaFoldDB" id="A0A291T6P5"/>
<dbReference type="Proteomes" id="UP000223709">
    <property type="component" value="Chromosome"/>
</dbReference>
<proteinExistence type="predicted"/>
<dbReference type="PANTHER" id="PTHR40056">
    <property type="entry name" value="HYPOTHETICAL CYTOSOLIC PROTEIN"/>
    <property type="match status" value="1"/>
</dbReference>
<name>A0A291T6P5_9FIRM</name>
<dbReference type="PANTHER" id="PTHR40056:SF1">
    <property type="entry name" value="DUF1836 DOMAIN-CONTAINING PROTEIN"/>
    <property type="match status" value="1"/>
</dbReference>
<reference evidence="1 2" key="1">
    <citation type="submission" date="2017-10" db="EMBL/GenBank/DDBJ databases">
        <title>Complete Genome Sequence of Faecalibacterium prausnitzii isolated from the gut of healthy adult Indian.</title>
        <authorList>
            <person name="Bag S."/>
            <person name="Ghosh T.S."/>
            <person name="Das B."/>
        </authorList>
    </citation>
    <scope>NUCLEOTIDE SEQUENCE [LARGE SCALE GENOMIC DNA]</scope>
    <source>
        <strain evidence="1 2">Indica</strain>
    </source>
</reference>
<gene>
    <name evidence="1" type="ORF">CRH10_00075</name>
</gene>
<protein>
    <recommendedName>
        <fullName evidence="3">DUF1836 domain-containing protein</fullName>
    </recommendedName>
</protein>
<dbReference type="InterPro" id="IPR014975">
    <property type="entry name" value="DUF1836"/>
</dbReference>
<organism evidence="1 2">
    <name type="scientific">Faecalibacterium prausnitzii</name>
    <dbReference type="NCBI Taxonomy" id="853"/>
    <lineage>
        <taxon>Bacteria</taxon>
        <taxon>Bacillati</taxon>
        <taxon>Bacillota</taxon>
        <taxon>Clostridia</taxon>
        <taxon>Eubacteriales</taxon>
        <taxon>Oscillospiraceae</taxon>
        <taxon>Faecalibacterium</taxon>
    </lineage>
</organism>
<evidence type="ECO:0008006" key="3">
    <source>
        <dbReference type="Google" id="ProtNLM"/>
    </source>
</evidence>